<keyword evidence="1" id="KW-0175">Coiled coil</keyword>
<feature type="coiled-coil region" evidence="1">
    <location>
        <begin position="122"/>
        <end position="153"/>
    </location>
</feature>
<dbReference type="OrthoDB" id="5877514at2759"/>
<comment type="caution">
    <text evidence="2">The sequence shown here is derived from an EMBL/GenBank/DDBJ whole genome shotgun (WGS) entry which is preliminary data.</text>
</comment>
<accession>A0A2G5SWE8</accession>
<proteinExistence type="predicted"/>
<dbReference type="Proteomes" id="UP000230233">
    <property type="component" value="Chromosome X"/>
</dbReference>
<reference evidence="3" key="1">
    <citation type="submission" date="2017-10" db="EMBL/GenBank/DDBJ databases">
        <title>Rapid genome shrinkage in a self-fertile nematode reveals novel sperm competition proteins.</title>
        <authorList>
            <person name="Yin D."/>
            <person name="Schwarz E.M."/>
            <person name="Thomas C.G."/>
            <person name="Felde R.L."/>
            <person name="Korf I.F."/>
            <person name="Cutter A.D."/>
            <person name="Schartner C.M."/>
            <person name="Ralston E.J."/>
            <person name="Meyer B.J."/>
            <person name="Haag E.S."/>
        </authorList>
    </citation>
    <scope>NUCLEOTIDE SEQUENCE [LARGE SCALE GENOMIC DNA]</scope>
    <source>
        <strain evidence="3">JU1422</strain>
    </source>
</reference>
<keyword evidence="3" id="KW-1185">Reference proteome</keyword>
<gene>
    <name evidence="2" type="primary">Cnig_chr_X.g24793</name>
    <name evidence="2" type="ORF">B9Z55_024793</name>
</gene>
<dbReference type="AlphaFoldDB" id="A0A2G5SWE8"/>
<evidence type="ECO:0000313" key="3">
    <source>
        <dbReference type="Proteomes" id="UP000230233"/>
    </source>
</evidence>
<evidence type="ECO:0000313" key="2">
    <source>
        <dbReference type="EMBL" id="PIC19146.1"/>
    </source>
</evidence>
<sequence>MFGPEQIKEVEEAFGKNNPLPPSHYLKLLKQLFHELAPNATDEQKNRLETLSKSVIKYNVFTQKKLNENTDKAIDEHGKAVTNWRLLFEKIKKQAAKEKNKVYSCEELKKVNTEMEQMHADIAFWDARSKKMKEELEKLEVEHKAKMIDAKRNHDARITKMTFEVSDLQMDLALKKIYSHTYNFSIIHTQYCMLIQ</sequence>
<organism evidence="2 3">
    <name type="scientific">Caenorhabditis nigoni</name>
    <dbReference type="NCBI Taxonomy" id="1611254"/>
    <lineage>
        <taxon>Eukaryota</taxon>
        <taxon>Metazoa</taxon>
        <taxon>Ecdysozoa</taxon>
        <taxon>Nematoda</taxon>
        <taxon>Chromadorea</taxon>
        <taxon>Rhabditida</taxon>
        <taxon>Rhabditina</taxon>
        <taxon>Rhabditomorpha</taxon>
        <taxon>Rhabditoidea</taxon>
        <taxon>Rhabditidae</taxon>
        <taxon>Peloderinae</taxon>
        <taxon>Caenorhabditis</taxon>
    </lineage>
</organism>
<dbReference type="EMBL" id="PDUG01000006">
    <property type="protein sequence ID" value="PIC19146.1"/>
    <property type="molecule type" value="Genomic_DNA"/>
</dbReference>
<name>A0A2G5SWE8_9PELO</name>
<evidence type="ECO:0000256" key="1">
    <source>
        <dbReference type="SAM" id="Coils"/>
    </source>
</evidence>
<protein>
    <submittedName>
        <fullName evidence="2">Uncharacterized protein</fullName>
    </submittedName>
</protein>